<dbReference type="PANTHER" id="PTHR40459">
    <property type="entry name" value="CONSERVED HYPOTHETICAL ALANINE AND LEUCINE RICH PROTEIN"/>
    <property type="match status" value="1"/>
</dbReference>
<sequence>MLSIASNNFNIFATMISVVIIGGGNVSHHLTQAFLDCNKVELKQLYARNINSIIEFQSRVSITDNITLLTDADVYIIAVSDDAIAEVSSQLPHHKLIVHTSGSVPMDTIANRGKKGIFYPLQSFSKNKTVDFSSIPLCIEAENETDFKLLEKLASFISEKVYAISSDQRSKLHVAAVFVNNFTNHMYKIGNDICESYNVPFEVLLPLIKETALKVEEVKPDFAQTGPAKRKDEKTIERHLELLNSNQKEIYQLITKSIQNG</sequence>
<gene>
    <name evidence="3" type="ORF">TJEJU_2817</name>
</gene>
<dbReference type="Gene3D" id="3.40.50.720">
    <property type="entry name" value="NAD(P)-binding Rossmann-like Domain"/>
    <property type="match status" value="1"/>
</dbReference>
<name>A0A238UBG3_9FLAO</name>
<dbReference type="InterPro" id="IPR028939">
    <property type="entry name" value="P5C_Rdtase_cat_N"/>
</dbReference>
<proteinExistence type="predicted"/>
<dbReference type="SUPFAM" id="SSF48179">
    <property type="entry name" value="6-phosphogluconate dehydrogenase C-terminal domain-like"/>
    <property type="match status" value="1"/>
</dbReference>
<evidence type="ECO:0000313" key="4">
    <source>
        <dbReference type="Proteomes" id="UP000215214"/>
    </source>
</evidence>
<dbReference type="PANTHER" id="PTHR40459:SF1">
    <property type="entry name" value="CONSERVED HYPOTHETICAL ALANINE AND LEUCINE RICH PROTEIN"/>
    <property type="match status" value="1"/>
</dbReference>
<reference evidence="3 4" key="1">
    <citation type="submission" date="2017-07" db="EMBL/GenBank/DDBJ databases">
        <authorList>
            <person name="Sun Z.S."/>
            <person name="Albrecht U."/>
            <person name="Echele G."/>
            <person name="Lee C.C."/>
        </authorList>
    </citation>
    <scope>NUCLEOTIDE SEQUENCE [LARGE SCALE GENOMIC DNA]</scope>
    <source>
        <strain evidence="4">type strain: KCTC 22618</strain>
    </source>
</reference>
<dbReference type="EMBL" id="LT899436">
    <property type="protein sequence ID" value="SNR16491.1"/>
    <property type="molecule type" value="Genomic_DNA"/>
</dbReference>
<dbReference type="InterPro" id="IPR037108">
    <property type="entry name" value="TM1727-like_C_sf"/>
</dbReference>
<dbReference type="Pfam" id="PF10728">
    <property type="entry name" value="DUF2520"/>
    <property type="match status" value="1"/>
</dbReference>
<dbReference type="Proteomes" id="UP000215214">
    <property type="component" value="Chromosome TJEJU"/>
</dbReference>
<feature type="domain" description="DUF2520" evidence="2">
    <location>
        <begin position="135"/>
        <end position="258"/>
    </location>
</feature>
<evidence type="ECO:0000259" key="2">
    <source>
        <dbReference type="Pfam" id="PF10728"/>
    </source>
</evidence>
<dbReference type="Gene3D" id="1.10.1040.20">
    <property type="entry name" value="ProC-like, C-terminal domain"/>
    <property type="match status" value="1"/>
</dbReference>
<evidence type="ECO:0008006" key="5">
    <source>
        <dbReference type="Google" id="ProtNLM"/>
    </source>
</evidence>
<keyword evidence="4" id="KW-1185">Reference proteome</keyword>
<dbReference type="InterPro" id="IPR036291">
    <property type="entry name" value="NAD(P)-bd_dom_sf"/>
</dbReference>
<organism evidence="3 4">
    <name type="scientific">Tenacibaculum jejuense</name>
    <dbReference type="NCBI Taxonomy" id="584609"/>
    <lineage>
        <taxon>Bacteria</taxon>
        <taxon>Pseudomonadati</taxon>
        <taxon>Bacteroidota</taxon>
        <taxon>Flavobacteriia</taxon>
        <taxon>Flavobacteriales</taxon>
        <taxon>Flavobacteriaceae</taxon>
        <taxon>Tenacibaculum</taxon>
    </lineage>
</organism>
<dbReference type="Pfam" id="PF03807">
    <property type="entry name" value="F420_oxidored"/>
    <property type="match status" value="1"/>
</dbReference>
<accession>A0A238UBG3</accession>
<protein>
    <recommendedName>
        <fullName evidence="5">DUF2520 domain-containing protein</fullName>
    </recommendedName>
</protein>
<feature type="domain" description="Pyrroline-5-carboxylate reductase catalytic N-terminal" evidence="1">
    <location>
        <begin position="18"/>
        <end position="99"/>
    </location>
</feature>
<dbReference type="AlphaFoldDB" id="A0A238UBG3"/>
<dbReference type="SUPFAM" id="SSF51735">
    <property type="entry name" value="NAD(P)-binding Rossmann-fold domains"/>
    <property type="match status" value="1"/>
</dbReference>
<dbReference type="InterPro" id="IPR008927">
    <property type="entry name" value="6-PGluconate_DH-like_C_sf"/>
</dbReference>
<dbReference type="InterPro" id="IPR018931">
    <property type="entry name" value="DUF2520"/>
</dbReference>
<evidence type="ECO:0000259" key="1">
    <source>
        <dbReference type="Pfam" id="PF03807"/>
    </source>
</evidence>
<evidence type="ECO:0000313" key="3">
    <source>
        <dbReference type="EMBL" id="SNR16491.1"/>
    </source>
</evidence>
<dbReference type="KEGG" id="tje:TJEJU_2817"/>